<keyword evidence="7" id="KW-0539">Nucleus</keyword>
<dbReference type="STRING" id="1365824.V5EW81"/>
<dbReference type="InterPro" id="IPR033956">
    <property type="entry name" value="Translin"/>
</dbReference>
<dbReference type="GO" id="GO:0003697">
    <property type="term" value="F:single-stranded DNA binding"/>
    <property type="evidence" value="ECO:0007669"/>
    <property type="project" value="InterPro"/>
</dbReference>
<dbReference type="OMA" id="RWCDEYS"/>
<sequence>MTTQTSLVESTTLASPQDRIAAEFEPLFAQLEQERELSDAIREKSKELDRLYRSISSVLNGVHSVKGVEFGRVVERTTGLWDEVRGKVADLARMVPEDGFYRWCDDFSYPLKNLTSSLILIVLLTTGELLTKHQAAHILGLTSLPPSKIQLVTEDYLHALINTINDLPRLAVNSVTLGDFRTPVRLASFVKQVHAGFQLLNLKNDSLRKRFDSIKYDVKKIEEIVYDISLRGLVSGVDQGEDGLAFPLGEERQQQVVDQLAQS</sequence>
<dbReference type="FunFam" id="1.20.58.200:FF:000002">
    <property type="entry name" value="Putative translin"/>
    <property type="match status" value="1"/>
</dbReference>
<gene>
    <name evidence="8" type="ORF">PSEUBRA_SCAF2g02683</name>
</gene>
<dbReference type="AlphaFoldDB" id="V5EW81"/>
<dbReference type="Proteomes" id="UP000019377">
    <property type="component" value="Unassembled WGS sequence"/>
</dbReference>
<dbReference type="SUPFAM" id="SSF74784">
    <property type="entry name" value="Translin"/>
    <property type="match status" value="1"/>
</dbReference>
<keyword evidence="4" id="KW-0963">Cytoplasm</keyword>
<evidence type="ECO:0000256" key="7">
    <source>
        <dbReference type="ARBA" id="ARBA00023242"/>
    </source>
</evidence>
<dbReference type="OrthoDB" id="829at2759"/>
<evidence type="ECO:0000256" key="5">
    <source>
        <dbReference type="ARBA" id="ARBA00022884"/>
    </source>
</evidence>
<keyword evidence="9" id="KW-1185">Reference proteome</keyword>
<name>V5EW81_KALBG</name>
<dbReference type="CDD" id="cd14819">
    <property type="entry name" value="Translin"/>
    <property type="match status" value="1"/>
</dbReference>
<evidence type="ECO:0000313" key="8">
    <source>
        <dbReference type="EMBL" id="EST07573.1"/>
    </source>
</evidence>
<dbReference type="GO" id="GO:0043565">
    <property type="term" value="F:sequence-specific DNA binding"/>
    <property type="evidence" value="ECO:0007669"/>
    <property type="project" value="InterPro"/>
</dbReference>
<dbReference type="HOGENOM" id="CLU_079179_0_0_1"/>
<dbReference type="RefSeq" id="XP_016292562.1">
    <property type="nucleotide sequence ID" value="XM_016437080.1"/>
</dbReference>
<dbReference type="Gene3D" id="1.20.58.200">
    <property type="entry name" value="Translin, domain 2"/>
    <property type="match status" value="1"/>
</dbReference>
<dbReference type="EMBL" id="KI545862">
    <property type="protein sequence ID" value="EST07573.1"/>
    <property type="molecule type" value="Genomic_DNA"/>
</dbReference>
<dbReference type="GO" id="GO:0016070">
    <property type="term" value="P:RNA metabolic process"/>
    <property type="evidence" value="ECO:0007669"/>
    <property type="project" value="InterPro"/>
</dbReference>
<dbReference type="eggNOG" id="KOG3067">
    <property type="taxonomic scope" value="Eukaryota"/>
</dbReference>
<keyword evidence="5" id="KW-0694">RNA-binding</keyword>
<dbReference type="InterPro" id="IPR002848">
    <property type="entry name" value="Translin_fam"/>
</dbReference>
<accession>V5EW81</accession>
<evidence type="ECO:0000256" key="4">
    <source>
        <dbReference type="ARBA" id="ARBA00022490"/>
    </source>
</evidence>
<proteinExistence type="inferred from homology"/>
<evidence type="ECO:0000256" key="1">
    <source>
        <dbReference type="ARBA" id="ARBA00004123"/>
    </source>
</evidence>
<dbReference type="GO" id="GO:0005634">
    <property type="term" value="C:nucleus"/>
    <property type="evidence" value="ECO:0007669"/>
    <property type="project" value="UniProtKB-SubCell"/>
</dbReference>
<organism evidence="8 9">
    <name type="scientific">Kalmanozyma brasiliensis (strain GHG001)</name>
    <name type="common">Yeast</name>
    <name type="synonym">Pseudozyma brasiliensis</name>
    <dbReference type="NCBI Taxonomy" id="1365824"/>
    <lineage>
        <taxon>Eukaryota</taxon>
        <taxon>Fungi</taxon>
        <taxon>Dikarya</taxon>
        <taxon>Basidiomycota</taxon>
        <taxon>Ustilaginomycotina</taxon>
        <taxon>Ustilaginomycetes</taxon>
        <taxon>Ustilaginales</taxon>
        <taxon>Ustilaginaceae</taxon>
        <taxon>Kalmanozyma</taxon>
    </lineage>
</organism>
<evidence type="ECO:0000256" key="3">
    <source>
        <dbReference type="ARBA" id="ARBA00005902"/>
    </source>
</evidence>
<reference evidence="9" key="1">
    <citation type="journal article" date="2013" name="Genome Announc.">
        <title>Draft genome sequence of Pseudozyma brasiliensis sp. nov. strain GHG001, a high producer of endo-1,4-xylanase isolated from an insect pest of sugarcane.</title>
        <authorList>
            <person name="Oliveira J.V.D.C."/>
            <person name="dos Santos R.A.C."/>
            <person name="Borges T.A."/>
            <person name="Riano-Pachon D.M."/>
            <person name="Goldman G.H."/>
        </authorList>
    </citation>
    <scope>NUCLEOTIDE SEQUENCE [LARGE SCALE GENOMIC DNA]</scope>
    <source>
        <strain evidence="9">GHG001</strain>
    </source>
</reference>
<evidence type="ECO:0008006" key="10">
    <source>
        <dbReference type="Google" id="ProtNLM"/>
    </source>
</evidence>
<evidence type="ECO:0000256" key="6">
    <source>
        <dbReference type="ARBA" id="ARBA00023125"/>
    </source>
</evidence>
<dbReference type="GO" id="GO:0005737">
    <property type="term" value="C:cytoplasm"/>
    <property type="evidence" value="ECO:0007669"/>
    <property type="project" value="UniProtKB-SubCell"/>
</dbReference>
<comment type="subcellular location">
    <subcellularLocation>
        <location evidence="2">Cytoplasm</location>
    </subcellularLocation>
    <subcellularLocation>
        <location evidence="1">Nucleus</location>
    </subcellularLocation>
</comment>
<keyword evidence="6" id="KW-0238">DNA-binding</keyword>
<evidence type="ECO:0000313" key="9">
    <source>
        <dbReference type="Proteomes" id="UP000019377"/>
    </source>
</evidence>
<dbReference type="GO" id="GO:0003723">
    <property type="term" value="F:RNA binding"/>
    <property type="evidence" value="ECO:0007669"/>
    <property type="project" value="UniProtKB-KW"/>
</dbReference>
<dbReference type="InterPro" id="IPR016069">
    <property type="entry name" value="Translin_C"/>
</dbReference>
<protein>
    <recommendedName>
        <fullName evidence="10">Translin</fullName>
    </recommendedName>
</protein>
<dbReference type="GeneID" id="27419752"/>
<dbReference type="InterPro" id="IPR016068">
    <property type="entry name" value="Translin_N"/>
</dbReference>
<dbReference type="InterPro" id="IPR036081">
    <property type="entry name" value="Translin_sf"/>
</dbReference>
<comment type="similarity">
    <text evidence="3">Belongs to the translin family.</text>
</comment>
<dbReference type="Gene3D" id="1.20.58.190">
    <property type="entry name" value="Translin, domain 1"/>
    <property type="match status" value="1"/>
</dbReference>
<dbReference type="PANTHER" id="PTHR10741">
    <property type="entry name" value="TRANSLIN AND TRANSLIN ASSOCIATED PROTEIN X"/>
    <property type="match status" value="1"/>
</dbReference>
<evidence type="ECO:0000256" key="2">
    <source>
        <dbReference type="ARBA" id="ARBA00004496"/>
    </source>
</evidence>
<dbReference type="Pfam" id="PF01997">
    <property type="entry name" value="Translin"/>
    <property type="match status" value="1"/>
</dbReference>